<evidence type="ECO:0000313" key="2">
    <source>
        <dbReference type="WBParaSite" id="Pan_g21617.t1"/>
    </source>
</evidence>
<accession>A0A7E4VLI4</accession>
<sequence>MPYPIAQLAYGLRCRLSDLATPAERYCLQEAAGNKDICPPVLQPIRNYKQPIPLLCINDKLIMANAFIFPPKHIFINQARAVTLCTNVVLENVQLQDLTDDVLGSTVFRPTDMTLTIDYAYSTVFFETLKPKIPLRGVTFLTLETQDLNPLNLAIVLEHFPRLENLSYDGVVQKTWMNDILWSQRQALGWLGLQLCSESLGDWTIEHLIAFMMKQDERFTLQITIDTKEHRNAEMLTKLINLLWHKFTIVQPATNLPIRSVAVETEKGPSMFYLNCN</sequence>
<name>A0A7E4VLI4_PANRE</name>
<proteinExistence type="predicted"/>
<reference evidence="2" key="2">
    <citation type="submission" date="2020-10" db="UniProtKB">
        <authorList>
            <consortium name="WormBaseParasite"/>
        </authorList>
    </citation>
    <scope>IDENTIFICATION</scope>
</reference>
<keyword evidence="1" id="KW-1185">Reference proteome</keyword>
<organism evidence="1 2">
    <name type="scientific">Panagrellus redivivus</name>
    <name type="common">Microworm</name>
    <dbReference type="NCBI Taxonomy" id="6233"/>
    <lineage>
        <taxon>Eukaryota</taxon>
        <taxon>Metazoa</taxon>
        <taxon>Ecdysozoa</taxon>
        <taxon>Nematoda</taxon>
        <taxon>Chromadorea</taxon>
        <taxon>Rhabditida</taxon>
        <taxon>Tylenchina</taxon>
        <taxon>Panagrolaimomorpha</taxon>
        <taxon>Panagrolaimoidea</taxon>
        <taxon>Panagrolaimidae</taxon>
        <taxon>Panagrellus</taxon>
    </lineage>
</organism>
<dbReference type="WBParaSite" id="Pan_g21617.t1">
    <property type="protein sequence ID" value="Pan_g21617.t1"/>
    <property type="gene ID" value="Pan_g21617"/>
</dbReference>
<dbReference type="Proteomes" id="UP000492821">
    <property type="component" value="Unassembled WGS sequence"/>
</dbReference>
<evidence type="ECO:0000313" key="1">
    <source>
        <dbReference type="Proteomes" id="UP000492821"/>
    </source>
</evidence>
<protein>
    <submittedName>
        <fullName evidence="2">FBD domain-containing protein</fullName>
    </submittedName>
</protein>
<dbReference type="AlphaFoldDB" id="A0A7E4VLI4"/>
<reference evidence="1" key="1">
    <citation type="journal article" date="2013" name="Genetics">
        <title>The draft genome and transcriptome of Panagrellus redivivus are shaped by the harsh demands of a free-living lifestyle.</title>
        <authorList>
            <person name="Srinivasan J."/>
            <person name="Dillman A.R."/>
            <person name="Macchietto M.G."/>
            <person name="Heikkinen L."/>
            <person name="Lakso M."/>
            <person name="Fracchia K.M."/>
            <person name="Antoshechkin I."/>
            <person name="Mortazavi A."/>
            <person name="Wong G."/>
            <person name="Sternberg P.W."/>
        </authorList>
    </citation>
    <scope>NUCLEOTIDE SEQUENCE [LARGE SCALE GENOMIC DNA]</scope>
    <source>
        <strain evidence="1">MT8872</strain>
    </source>
</reference>